<protein>
    <submittedName>
        <fullName evidence="2">Uncharacterized protein</fullName>
    </submittedName>
</protein>
<sequence>MGNPPRVAVYRGLYVLKGEALSQTPRKLTDKYDAKTSAIITSSIYPPSADSQRQLTEAEFLIRYKEVIIREIWTQIQPTTPLRLPTFNSPPSSAVHARKTVKCGQIVDEDPTDEATSSRPVVSQALIKQEHPPTPTPSAEPETCSIQGSIGTLDRKRKSLSERYPAKNQRMDAAQQSEPSTHQEDVGHSDLKPSHGTLQLTKAIESLSNTIRAYNGGVLTYAEEETAKWQPLAADAKEVAELQDK</sequence>
<dbReference type="Proteomes" id="UP000664521">
    <property type="component" value="Unassembled WGS sequence"/>
</dbReference>
<evidence type="ECO:0000313" key="2">
    <source>
        <dbReference type="EMBL" id="CAF9937380.1"/>
    </source>
</evidence>
<dbReference type="AlphaFoldDB" id="A0A8H3G7Q1"/>
<gene>
    <name evidence="2" type="ORF">HETSPECPRED_000517</name>
</gene>
<organism evidence="2 3">
    <name type="scientific">Heterodermia speciosa</name>
    <dbReference type="NCBI Taxonomy" id="116794"/>
    <lineage>
        <taxon>Eukaryota</taxon>
        <taxon>Fungi</taxon>
        <taxon>Dikarya</taxon>
        <taxon>Ascomycota</taxon>
        <taxon>Pezizomycotina</taxon>
        <taxon>Lecanoromycetes</taxon>
        <taxon>OSLEUM clade</taxon>
        <taxon>Lecanoromycetidae</taxon>
        <taxon>Caliciales</taxon>
        <taxon>Physciaceae</taxon>
        <taxon>Heterodermia</taxon>
    </lineage>
</organism>
<comment type="caution">
    <text evidence="2">The sequence shown here is derived from an EMBL/GenBank/DDBJ whole genome shotgun (WGS) entry which is preliminary data.</text>
</comment>
<reference evidence="2" key="1">
    <citation type="submission" date="2021-03" db="EMBL/GenBank/DDBJ databases">
        <authorList>
            <person name="Tagirdzhanova G."/>
        </authorList>
    </citation>
    <scope>NUCLEOTIDE SEQUENCE</scope>
</reference>
<proteinExistence type="predicted"/>
<feature type="compositionally biased region" description="Basic and acidic residues" evidence="1">
    <location>
        <begin position="181"/>
        <end position="193"/>
    </location>
</feature>
<feature type="region of interest" description="Disordered" evidence="1">
    <location>
        <begin position="129"/>
        <end position="195"/>
    </location>
</feature>
<keyword evidence="3" id="KW-1185">Reference proteome</keyword>
<accession>A0A8H3G7Q1</accession>
<name>A0A8H3G7Q1_9LECA</name>
<dbReference type="EMBL" id="CAJPDS010000101">
    <property type="protein sequence ID" value="CAF9937380.1"/>
    <property type="molecule type" value="Genomic_DNA"/>
</dbReference>
<evidence type="ECO:0000256" key="1">
    <source>
        <dbReference type="SAM" id="MobiDB-lite"/>
    </source>
</evidence>
<evidence type="ECO:0000313" key="3">
    <source>
        <dbReference type="Proteomes" id="UP000664521"/>
    </source>
</evidence>